<dbReference type="InterPro" id="IPR044730">
    <property type="entry name" value="RNase_H-like_dom_plant"/>
</dbReference>
<dbReference type="CDD" id="cd06222">
    <property type="entry name" value="RNase_H_like"/>
    <property type="match status" value="1"/>
</dbReference>
<dbReference type="Pfam" id="PF13966">
    <property type="entry name" value="zf-RVT"/>
    <property type="match status" value="1"/>
</dbReference>
<proteinExistence type="predicted"/>
<evidence type="ECO:0000313" key="3">
    <source>
        <dbReference type="Proteomes" id="UP000078284"/>
    </source>
</evidence>
<dbReference type="Proteomes" id="UP000078284">
    <property type="component" value="Unassembled WGS sequence"/>
</dbReference>
<gene>
    <name evidence="2" type="ORF">AXX17_ATUG02780</name>
</gene>
<comment type="caution">
    <text evidence="2">The sequence shown here is derived from an EMBL/GenBank/DDBJ whole genome shotgun (WGS) entry which is preliminary data.</text>
</comment>
<geneLocation type="mitochondrion" evidence="2"/>
<accession>A0A178U847</accession>
<sequence length="231" mass="26672">MAGQCLMQEIALYELFFFSLLKTGSFGLSARMEIFFSKTAWNLIRQTYPKVDYAGIVRNKFNIPNPSHSIIAWMALNSGLQQIELADFIPTNTVTLCGLCMLEDESAEHLFSAAMQVIYYGRERNSRRHEGNPSCKQNVVLENCKGKVKLRLHLVSSQIKLRVMDSFCTQLRFWECMTVEWRDILKVELYAIRHTGEMASRIGIRNLWVESDSLYAVKMINSKPHKREICC</sequence>
<evidence type="ECO:0000313" key="2">
    <source>
        <dbReference type="EMBL" id="OAO89272.1"/>
    </source>
</evidence>
<dbReference type="EMBL" id="LUHQ01000019">
    <property type="protein sequence ID" value="OAO89272.1"/>
    <property type="molecule type" value="Genomic_DNA"/>
</dbReference>
<feature type="domain" description="Reverse transcriptase zinc-binding" evidence="1">
    <location>
        <begin position="35"/>
        <end position="113"/>
    </location>
</feature>
<dbReference type="InterPro" id="IPR026960">
    <property type="entry name" value="RVT-Znf"/>
</dbReference>
<dbReference type="AlphaFoldDB" id="A0A178U847"/>
<dbReference type="ExpressionAtlas" id="A0A178U847">
    <property type="expression patterns" value="baseline and differential"/>
</dbReference>
<organism evidence="2 3">
    <name type="scientific">Arabidopsis thaliana</name>
    <name type="common">Mouse-ear cress</name>
    <dbReference type="NCBI Taxonomy" id="3702"/>
    <lineage>
        <taxon>Eukaryota</taxon>
        <taxon>Viridiplantae</taxon>
        <taxon>Streptophyta</taxon>
        <taxon>Embryophyta</taxon>
        <taxon>Tracheophyta</taxon>
        <taxon>Spermatophyta</taxon>
        <taxon>Magnoliopsida</taxon>
        <taxon>eudicotyledons</taxon>
        <taxon>Gunneridae</taxon>
        <taxon>Pentapetalae</taxon>
        <taxon>rosids</taxon>
        <taxon>malvids</taxon>
        <taxon>Brassicales</taxon>
        <taxon>Brassicaceae</taxon>
        <taxon>Camelineae</taxon>
        <taxon>Arabidopsis</taxon>
    </lineage>
</organism>
<name>A0A178U847_ARATH</name>
<evidence type="ECO:0000259" key="1">
    <source>
        <dbReference type="Pfam" id="PF13966"/>
    </source>
</evidence>
<reference evidence="3" key="1">
    <citation type="journal article" date="2016" name="Proc. Natl. Acad. Sci. U.S.A.">
        <title>Chromosome-level assembly of Arabidopsis thaliana Ler reveals the extent of translocation and inversion polymorphisms.</title>
        <authorList>
            <person name="Zapata L."/>
            <person name="Ding J."/>
            <person name="Willing E.M."/>
            <person name="Hartwig B."/>
            <person name="Bezdan D."/>
            <person name="Jiao W.B."/>
            <person name="Patel V."/>
            <person name="Velikkakam James G."/>
            <person name="Koornneef M."/>
            <person name="Ossowski S."/>
            <person name="Schneeberger K."/>
        </authorList>
    </citation>
    <scope>NUCLEOTIDE SEQUENCE [LARGE SCALE GENOMIC DNA]</scope>
    <source>
        <strain evidence="3">cv. Landsberg erecta</strain>
    </source>
</reference>
<keyword evidence="2" id="KW-0496">Mitochondrion</keyword>
<protein>
    <recommendedName>
        <fullName evidence="1">Reverse transcriptase zinc-binding domain-containing protein</fullName>
    </recommendedName>
</protein>